<dbReference type="InterPro" id="IPR032710">
    <property type="entry name" value="NTF2-like_dom_sf"/>
</dbReference>
<organism evidence="1 2">
    <name type="scientific">Vannielia litorea</name>
    <dbReference type="NCBI Taxonomy" id="1217970"/>
    <lineage>
        <taxon>Bacteria</taxon>
        <taxon>Pseudomonadati</taxon>
        <taxon>Pseudomonadota</taxon>
        <taxon>Alphaproteobacteria</taxon>
        <taxon>Rhodobacterales</taxon>
        <taxon>Paracoccaceae</taxon>
        <taxon>Vannielia</taxon>
    </lineage>
</organism>
<reference evidence="2" key="1">
    <citation type="submission" date="2016-11" db="EMBL/GenBank/DDBJ databases">
        <authorList>
            <person name="Varghese N."/>
            <person name="Submissions S."/>
        </authorList>
    </citation>
    <scope>NUCLEOTIDE SEQUENCE [LARGE SCALE GENOMIC DNA]</scope>
    <source>
        <strain evidence="2">DSM 29440</strain>
    </source>
</reference>
<gene>
    <name evidence="1" type="ORF">SAMN05444002_1402</name>
</gene>
<dbReference type="SUPFAM" id="SSF54427">
    <property type="entry name" value="NTF2-like"/>
    <property type="match status" value="1"/>
</dbReference>
<dbReference type="AlphaFoldDB" id="A0A1N6F632"/>
<name>A0A1N6F632_9RHOB</name>
<keyword evidence="2" id="KW-1185">Reference proteome</keyword>
<dbReference type="STRING" id="1217970.SAMN05444002_1402"/>
<evidence type="ECO:0000313" key="1">
    <source>
        <dbReference type="EMBL" id="SIN90664.1"/>
    </source>
</evidence>
<sequence>MKRSLIIILSVVVLAGVGSLGWLGYRGISGLFSVFTEVDDPVISMHAAMADNRDDEAYGYLAQDLQAKVGPEEFEREFRAQQIWGDDGTFSFTSRNISGKLARIKGSYTRADGSVLPVFVELVHEREQWKISRFHFGSPPPGQEEWEI</sequence>
<dbReference type="Proteomes" id="UP000184932">
    <property type="component" value="Unassembled WGS sequence"/>
</dbReference>
<evidence type="ECO:0000313" key="2">
    <source>
        <dbReference type="Proteomes" id="UP000184932"/>
    </source>
</evidence>
<dbReference type="EMBL" id="FSRL01000001">
    <property type="protein sequence ID" value="SIN90664.1"/>
    <property type="molecule type" value="Genomic_DNA"/>
</dbReference>
<accession>A0A1N6F632</accession>
<proteinExistence type="predicted"/>
<dbReference type="RefSeq" id="WP_074255479.1">
    <property type="nucleotide sequence ID" value="NZ_FSRL01000001.1"/>
</dbReference>
<protein>
    <submittedName>
        <fullName evidence="1">Uncharacterized protein</fullName>
    </submittedName>
</protein>
<dbReference type="OrthoDB" id="9803892at2"/>